<organism evidence="1 2">
    <name type="scientific">Vitis vinifera</name>
    <name type="common">Grape</name>
    <dbReference type="NCBI Taxonomy" id="29760"/>
    <lineage>
        <taxon>Eukaryota</taxon>
        <taxon>Viridiplantae</taxon>
        <taxon>Streptophyta</taxon>
        <taxon>Embryophyta</taxon>
        <taxon>Tracheophyta</taxon>
        <taxon>Spermatophyta</taxon>
        <taxon>Magnoliopsida</taxon>
        <taxon>eudicotyledons</taxon>
        <taxon>Gunneridae</taxon>
        <taxon>Pentapetalae</taxon>
        <taxon>rosids</taxon>
        <taxon>Vitales</taxon>
        <taxon>Vitaceae</taxon>
        <taxon>Viteae</taxon>
        <taxon>Vitis</taxon>
    </lineage>
</organism>
<dbReference type="Proteomes" id="UP000288805">
    <property type="component" value="Unassembled WGS sequence"/>
</dbReference>
<dbReference type="AlphaFoldDB" id="A0A438DPC2"/>
<evidence type="ECO:0000313" key="1">
    <source>
        <dbReference type="EMBL" id="RVW37325.1"/>
    </source>
</evidence>
<accession>A0A438DPC2</accession>
<protein>
    <submittedName>
        <fullName evidence="1">Uncharacterized protein</fullName>
    </submittedName>
</protein>
<dbReference type="EMBL" id="QGNW01001540">
    <property type="protein sequence ID" value="RVW37325.1"/>
    <property type="molecule type" value="Genomic_DNA"/>
</dbReference>
<comment type="caution">
    <text evidence="1">The sequence shown here is derived from an EMBL/GenBank/DDBJ whole genome shotgun (WGS) entry which is preliminary data.</text>
</comment>
<name>A0A438DPC2_VITVI</name>
<proteinExistence type="predicted"/>
<gene>
    <name evidence="1" type="ORF">CK203_087723</name>
</gene>
<evidence type="ECO:0000313" key="2">
    <source>
        <dbReference type="Proteomes" id="UP000288805"/>
    </source>
</evidence>
<sequence length="113" mass="13338">MPRLNDRDTIVDNLLEKKKEKKIWLHPNTRALVAKTSLQTCDNEGKACGMIFEQEAQRFFFKPTLWDYCMDPCAQGLQLEKDPSTNWSKIEHGSKHDQKHLFTPNENVWYKNK</sequence>
<reference evidence="1 2" key="1">
    <citation type="journal article" date="2018" name="PLoS Genet.">
        <title>Population sequencing reveals clonal diversity and ancestral inbreeding in the grapevine cultivar Chardonnay.</title>
        <authorList>
            <person name="Roach M.J."/>
            <person name="Johnson D.L."/>
            <person name="Bohlmann J."/>
            <person name="van Vuuren H.J."/>
            <person name="Jones S.J."/>
            <person name="Pretorius I.S."/>
            <person name="Schmidt S.A."/>
            <person name="Borneman A.R."/>
        </authorList>
    </citation>
    <scope>NUCLEOTIDE SEQUENCE [LARGE SCALE GENOMIC DNA]</scope>
    <source>
        <strain evidence="2">cv. Chardonnay</strain>
        <tissue evidence="1">Leaf</tissue>
    </source>
</reference>